<comment type="similarity">
    <text evidence="2">Belongs to the pterin-4-alpha-carbinolamine dehydratase family.</text>
</comment>
<gene>
    <name evidence="6" type="ORF">FD754_013274</name>
</gene>
<organism evidence="6 7">
    <name type="scientific">Muntiacus muntjak</name>
    <name type="common">Barking deer</name>
    <name type="synonym">Indian muntjac</name>
    <dbReference type="NCBI Taxonomy" id="9888"/>
    <lineage>
        <taxon>Eukaryota</taxon>
        <taxon>Metazoa</taxon>
        <taxon>Chordata</taxon>
        <taxon>Craniata</taxon>
        <taxon>Vertebrata</taxon>
        <taxon>Euteleostomi</taxon>
        <taxon>Mammalia</taxon>
        <taxon>Eutheria</taxon>
        <taxon>Laurasiatheria</taxon>
        <taxon>Artiodactyla</taxon>
        <taxon>Ruminantia</taxon>
        <taxon>Pecora</taxon>
        <taxon>Cervidae</taxon>
        <taxon>Muntiacinae</taxon>
        <taxon>Muntiacus</taxon>
    </lineage>
</organism>
<dbReference type="EMBL" id="VCEA01000002">
    <property type="protein sequence ID" value="KAB0348417.1"/>
    <property type="molecule type" value="Genomic_DNA"/>
</dbReference>
<dbReference type="SUPFAM" id="SSF55248">
    <property type="entry name" value="PCD-like"/>
    <property type="match status" value="1"/>
</dbReference>
<accession>A0A5N3VGH3</accession>
<dbReference type="PANTHER" id="PTHR12599">
    <property type="entry name" value="PTERIN-4-ALPHA-CARBINOLAMINE DEHYDRATASE"/>
    <property type="match status" value="1"/>
</dbReference>
<dbReference type="GO" id="GO:0006729">
    <property type="term" value="P:tetrahydrobiopterin biosynthetic process"/>
    <property type="evidence" value="ECO:0007669"/>
    <property type="project" value="UniProtKB-KW"/>
</dbReference>
<keyword evidence="5" id="KW-0456">Lyase</keyword>
<dbReference type="AlphaFoldDB" id="A0A5N3VGH3"/>
<dbReference type="PANTHER" id="PTHR12599:SF15">
    <property type="entry name" value="PTERIN-4-ALPHA-CARBINOLAMINE DEHYDRATASE 2"/>
    <property type="match status" value="1"/>
</dbReference>
<evidence type="ECO:0000313" key="7">
    <source>
        <dbReference type="Proteomes" id="UP000326458"/>
    </source>
</evidence>
<evidence type="ECO:0000256" key="5">
    <source>
        <dbReference type="ARBA" id="ARBA00023239"/>
    </source>
</evidence>
<dbReference type="Proteomes" id="UP000326458">
    <property type="component" value="Unassembled WGS sequence"/>
</dbReference>
<evidence type="ECO:0000313" key="6">
    <source>
        <dbReference type="EMBL" id="KAB0348417.1"/>
    </source>
</evidence>
<dbReference type="GO" id="GO:0008124">
    <property type="term" value="F:4-alpha-hydroxytetrahydrobiopterin dehydratase activity"/>
    <property type="evidence" value="ECO:0007669"/>
    <property type="project" value="UniProtKB-EC"/>
</dbReference>
<comment type="caution">
    <text evidence="6">The sequence shown here is derived from an EMBL/GenBank/DDBJ whole genome shotgun (WGS) entry which is preliminary data.</text>
</comment>
<proteinExistence type="inferred from homology"/>
<dbReference type="InterPro" id="IPR036428">
    <property type="entry name" value="PCD_sf"/>
</dbReference>
<comment type="catalytic activity">
    <reaction evidence="1">
        <text>(4aS,6R)-4a-hydroxy-L-erythro-5,6,7,8-tetrahydrobiopterin = (6R)-L-erythro-6,7-dihydrobiopterin + H2O</text>
        <dbReference type="Rhea" id="RHEA:11920"/>
        <dbReference type="ChEBI" id="CHEBI:15377"/>
        <dbReference type="ChEBI" id="CHEBI:15642"/>
        <dbReference type="ChEBI" id="CHEBI:43120"/>
        <dbReference type="EC" id="4.2.1.96"/>
    </reaction>
</comment>
<evidence type="ECO:0000256" key="4">
    <source>
        <dbReference type="ARBA" id="ARBA00023007"/>
    </source>
</evidence>
<evidence type="ECO:0000256" key="3">
    <source>
        <dbReference type="ARBA" id="ARBA00013252"/>
    </source>
</evidence>
<dbReference type="Gene3D" id="3.30.1360.20">
    <property type="entry name" value="Transcriptional coactivator/pterin dehydratase"/>
    <property type="match status" value="1"/>
</dbReference>
<keyword evidence="4" id="KW-0783">Tetrahydrobiopterin biosynthesis</keyword>
<dbReference type="InterPro" id="IPR001533">
    <property type="entry name" value="Pterin_deHydtase"/>
</dbReference>
<dbReference type="EC" id="4.2.1.96" evidence="3"/>
<dbReference type="Pfam" id="PF01329">
    <property type="entry name" value="Pterin_4a"/>
    <property type="match status" value="1"/>
</dbReference>
<reference evidence="6 7" key="1">
    <citation type="submission" date="2019-06" db="EMBL/GenBank/DDBJ databases">
        <title>Discovery of a novel chromosome fission-fusion reversal in muntjac.</title>
        <authorList>
            <person name="Mudd A.B."/>
            <person name="Bredeson J.V."/>
            <person name="Baum R."/>
            <person name="Hockemeyer D."/>
            <person name="Rokhsar D.S."/>
        </authorList>
    </citation>
    <scope>NUCLEOTIDE SEQUENCE [LARGE SCALE GENOMIC DNA]</scope>
    <source>
        <strain evidence="6">UTSW_UCB_Mm</strain>
        <tissue evidence="6">Fibroblast cell line</tissue>
    </source>
</reference>
<protein>
    <recommendedName>
        <fullName evidence="3">4a-hydroxytetrahydrobiopterin dehydratase</fullName>
        <ecNumber evidence="3">4.2.1.96</ecNumber>
    </recommendedName>
</protein>
<evidence type="ECO:0000256" key="1">
    <source>
        <dbReference type="ARBA" id="ARBA00001554"/>
    </source>
</evidence>
<sequence>MTIVVGSGIELKCVRTLYYLGKLGGSTFLLDLKAAGWSELSERDAINKEFSFRNFNQKMHHYLEWFNVYNKVHRPLTSHICGRLTKRDVKLANFVEKATASV</sequence>
<evidence type="ECO:0000256" key="2">
    <source>
        <dbReference type="ARBA" id="ARBA00006472"/>
    </source>
</evidence>
<name>A0A5N3VGH3_MUNMU</name>
<keyword evidence="7" id="KW-1185">Reference proteome</keyword>